<dbReference type="InterPro" id="IPR013525">
    <property type="entry name" value="ABC2_TM"/>
</dbReference>
<feature type="transmembrane region" description="Helical" evidence="5">
    <location>
        <begin position="846"/>
        <end position="869"/>
    </location>
</feature>
<feature type="transmembrane region" description="Helical" evidence="5">
    <location>
        <begin position="792"/>
        <end position="813"/>
    </location>
</feature>
<dbReference type="InterPro" id="IPR023908">
    <property type="entry name" value="xxxLxxG_rpt"/>
</dbReference>
<name>A0ABN5PVW0_9STRE</name>
<accession>A0ABN5PVW0</accession>
<feature type="transmembrane region" description="Helical" evidence="5">
    <location>
        <begin position="750"/>
        <end position="771"/>
    </location>
</feature>
<keyword evidence="4 5" id="KW-0472">Membrane</keyword>
<evidence type="ECO:0000313" key="8">
    <source>
        <dbReference type="Proteomes" id="UP000277293"/>
    </source>
</evidence>
<dbReference type="Gene3D" id="3.40.1710.10">
    <property type="entry name" value="abc type-2 transporter like domain"/>
    <property type="match status" value="1"/>
</dbReference>
<dbReference type="NCBIfam" id="TIGR03062">
    <property type="entry name" value="pip_yhgE_Cterm"/>
    <property type="match status" value="1"/>
</dbReference>
<gene>
    <name evidence="7" type="ORF">D7D50_03320</name>
</gene>
<feature type="transmembrane region" description="Helical" evidence="5">
    <location>
        <begin position="819"/>
        <end position="839"/>
    </location>
</feature>
<evidence type="ECO:0000256" key="1">
    <source>
        <dbReference type="ARBA" id="ARBA00004141"/>
    </source>
</evidence>
<keyword evidence="3 5" id="KW-1133">Transmembrane helix</keyword>
<feature type="transmembrane region" description="Helical" evidence="5">
    <location>
        <begin position="901"/>
        <end position="923"/>
    </location>
</feature>
<dbReference type="InterPro" id="IPR017501">
    <property type="entry name" value="Phage_infect_YhgE_C"/>
</dbReference>
<keyword evidence="8" id="KW-1185">Reference proteome</keyword>
<proteinExistence type="predicted"/>
<dbReference type="PANTHER" id="PTHR43077:SF5">
    <property type="entry name" value="PHAGE INFECTION PROTEIN"/>
    <property type="match status" value="1"/>
</dbReference>
<dbReference type="NCBIfam" id="TIGR03061">
    <property type="entry name" value="pip_yhgE_Nterm"/>
    <property type="match status" value="1"/>
</dbReference>
<protein>
    <submittedName>
        <fullName evidence="7">YhgE/Pip domain-containing protein</fullName>
    </submittedName>
</protein>
<dbReference type="Pfam" id="PF12698">
    <property type="entry name" value="ABC2_membrane_3"/>
    <property type="match status" value="2"/>
</dbReference>
<keyword evidence="2 5" id="KW-0812">Transmembrane</keyword>
<dbReference type="PANTHER" id="PTHR43077">
    <property type="entry name" value="TRANSPORT PERMEASE YVFS-RELATED"/>
    <property type="match status" value="1"/>
</dbReference>
<reference evidence="8" key="1">
    <citation type="submission" date="2018-09" db="EMBL/GenBank/DDBJ databases">
        <title>Complete genome sequence of Streptococcus sp. KCOM 2890 (=JS71).</title>
        <authorList>
            <person name="Kook J.-K."/>
            <person name="Park S.-N."/>
            <person name="Lim Y.K."/>
        </authorList>
    </citation>
    <scope>NUCLEOTIDE SEQUENCE [LARGE SCALE GENOMIC DNA]</scope>
    <source>
        <strain evidence="8">JS71</strain>
    </source>
</reference>
<sequence>MFKEWKAIFRKPTVIVVMIGVALIPALYNVIFLSSMWDPYGKVSNLPVAVVNQDQPARYQEQELTIGKDMVSNFEKSDALDFHIVDETAAKEGLKKGDYYMVVTLPQDLSAKAASILSNHPEQMTIAYQTSSGHSFIAGKMSDSAMIKIQQTVASNVTKTYTNALFEKMGSLKTGMGTAAEGSQKLATGAGQLKEGGQTLTDHLTTLSNSSLSFSNGAQTLSTGLLAYTSGVGQLATGLHQMKEKVPTLVSGVGQLHNGFTSFSSGLTAYTSGVGQLGDGLNQMASQTPQLASGIGQLHTGMNTLTTGLDTYTKGVSQLNVGASNLTNGLTNYSTGLATLSGGASQLSGQSEALRNGVSQLETGIQTLSTQLSPSPNQQEQLAQLTAGLTRLKEAIQNTSGDTSQLSTALATIATSAQGISAAAQADRNSVLANLQATAAYQSMTAEQQAELTVAVSATSSTTETAAQAILTTVQGLQEGLTTESPLAKVKESANQILPTASSTLNTLSTSLSSVQTAVTEQLLPASQTLNQGVQLYTTGVDQLAGGASQLNDNSSTLIAGASQLSEGTSQLEQKSADLVSGSSQLATGLGELNGKMPTLIMGMDQLVSGANQLTSKSSELTTGAGQLASGIGQLNTQTPVLASGVDQLVSGVDQLSDKSGQLLSGSHQLADGASKIADGSGQLATGGQVLVGGLGDLQTGSQNLSQGLSSAKDQLNSASTEKENASVLSDPITLSKTDHDNVSVNGVGMAPYMISVALFVAALSTNMIFAKLPSGRHPESRWAWLKSRLEVNGIIAVLAGVLVYGAVHLLGMAANHEALTLFLCVLGSATFMSMVTALTTWNNKVGAFISLILLLLQLASSAGTYPLALTNRFFQTVHPLLPMSYTVSGLRETISLSGQIGGQVTFLTLVLVLCIGLGMVAYQPQKMEED</sequence>
<feature type="transmembrane region" description="Helical" evidence="5">
    <location>
        <begin position="12"/>
        <end position="37"/>
    </location>
</feature>
<evidence type="ECO:0000313" key="7">
    <source>
        <dbReference type="EMBL" id="AYF93686.1"/>
    </source>
</evidence>
<evidence type="ECO:0000259" key="6">
    <source>
        <dbReference type="Pfam" id="PF12698"/>
    </source>
</evidence>
<evidence type="ECO:0000256" key="2">
    <source>
        <dbReference type="ARBA" id="ARBA00022692"/>
    </source>
</evidence>
<dbReference type="InterPro" id="IPR051328">
    <property type="entry name" value="T7SS_ABC-Transporter"/>
</dbReference>
<dbReference type="InterPro" id="IPR017500">
    <property type="entry name" value="Phage_infect_YhgE_N"/>
</dbReference>
<feature type="domain" description="ABC-2 type transporter transmembrane" evidence="6">
    <location>
        <begin position="701"/>
        <end position="920"/>
    </location>
</feature>
<comment type="subcellular location">
    <subcellularLocation>
        <location evidence="1">Membrane</location>
        <topology evidence="1">Multi-pass membrane protein</topology>
    </subcellularLocation>
</comment>
<dbReference type="RefSeq" id="WP_120701457.1">
    <property type="nucleotide sequence ID" value="NZ_CP032620.1"/>
</dbReference>
<dbReference type="Proteomes" id="UP000277293">
    <property type="component" value="Chromosome"/>
</dbReference>
<evidence type="ECO:0000256" key="5">
    <source>
        <dbReference type="SAM" id="Phobius"/>
    </source>
</evidence>
<dbReference type="NCBIfam" id="TIGR03057">
    <property type="entry name" value="xxxLxxG_by_4"/>
    <property type="match status" value="12"/>
</dbReference>
<feature type="domain" description="ABC-2 type transporter transmembrane" evidence="6">
    <location>
        <begin position="14"/>
        <end position="163"/>
    </location>
</feature>
<evidence type="ECO:0000256" key="3">
    <source>
        <dbReference type="ARBA" id="ARBA00022989"/>
    </source>
</evidence>
<dbReference type="Gene3D" id="1.10.287.950">
    <property type="entry name" value="Methyl-accepting chemotaxis protein"/>
    <property type="match status" value="2"/>
</dbReference>
<evidence type="ECO:0000256" key="4">
    <source>
        <dbReference type="ARBA" id="ARBA00023136"/>
    </source>
</evidence>
<organism evidence="7 8">
    <name type="scientific">Streptococcus koreensis</name>
    <dbReference type="NCBI Taxonomy" id="2382163"/>
    <lineage>
        <taxon>Bacteria</taxon>
        <taxon>Bacillati</taxon>
        <taxon>Bacillota</taxon>
        <taxon>Bacilli</taxon>
        <taxon>Lactobacillales</taxon>
        <taxon>Streptococcaceae</taxon>
        <taxon>Streptococcus</taxon>
    </lineage>
</organism>
<dbReference type="EMBL" id="CP032620">
    <property type="protein sequence ID" value="AYF93686.1"/>
    <property type="molecule type" value="Genomic_DNA"/>
</dbReference>